<organism evidence="1">
    <name type="scientific">marine metagenome</name>
    <dbReference type="NCBI Taxonomy" id="408172"/>
    <lineage>
        <taxon>unclassified sequences</taxon>
        <taxon>metagenomes</taxon>
        <taxon>ecological metagenomes</taxon>
    </lineage>
</organism>
<protein>
    <submittedName>
        <fullName evidence="1">Uncharacterized protein</fullName>
    </submittedName>
</protein>
<evidence type="ECO:0000313" key="1">
    <source>
        <dbReference type="EMBL" id="SVA10591.1"/>
    </source>
</evidence>
<dbReference type="AlphaFoldDB" id="A0A381T4U8"/>
<reference evidence="1" key="1">
    <citation type="submission" date="2018-05" db="EMBL/GenBank/DDBJ databases">
        <authorList>
            <person name="Lanie J.A."/>
            <person name="Ng W.-L."/>
            <person name="Kazmierczak K.M."/>
            <person name="Andrzejewski T.M."/>
            <person name="Davidsen T.M."/>
            <person name="Wayne K.J."/>
            <person name="Tettelin H."/>
            <person name="Glass J.I."/>
            <person name="Rusch D."/>
            <person name="Podicherti R."/>
            <person name="Tsui H.-C.T."/>
            <person name="Winkler M.E."/>
        </authorList>
    </citation>
    <scope>NUCLEOTIDE SEQUENCE</scope>
</reference>
<proteinExistence type="predicted"/>
<name>A0A381T4U8_9ZZZZ</name>
<sequence>MRIDIKRVTLVLAAFVALLMAGIGIARLVSPDYGQAFVEVMASIYPGYAGDATVGEVIIGALYGALDGAIAGVVFAGLYNCCSDRPN</sequence>
<gene>
    <name evidence="1" type="ORF">METZ01_LOCUS63445</name>
</gene>
<dbReference type="EMBL" id="UINC01003949">
    <property type="protein sequence ID" value="SVA10591.1"/>
    <property type="molecule type" value="Genomic_DNA"/>
</dbReference>
<accession>A0A381T4U8</accession>